<evidence type="ECO:0000256" key="6">
    <source>
        <dbReference type="ARBA" id="ARBA00023136"/>
    </source>
</evidence>
<dbReference type="AlphaFoldDB" id="A0A830GKB6"/>
<keyword evidence="4" id="KW-0249">Electron transport</keyword>
<gene>
    <name evidence="10" type="ORF">GCM10009030_08080</name>
</gene>
<dbReference type="EMBL" id="BMOU01000001">
    <property type="protein sequence ID" value="GGN88404.1"/>
    <property type="molecule type" value="Genomic_DNA"/>
</dbReference>
<evidence type="ECO:0000256" key="8">
    <source>
        <dbReference type="SAM" id="Phobius"/>
    </source>
</evidence>
<evidence type="ECO:0000256" key="4">
    <source>
        <dbReference type="ARBA" id="ARBA00022982"/>
    </source>
</evidence>
<reference evidence="10" key="1">
    <citation type="journal article" date="2014" name="Int. J. Syst. Evol. Microbiol.">
        <title>Complete genome sequence of Corynebacterium casei LMG S-19264T (=DSM 44701T), isolated from a smear-ripened cheese.</title>
        <authorList>
            <consortium name="US DOE Joint Genome Institute (JGI-PGF)"/>
            <person name="Walter F."/>
            <person name="Albersmeier A."/>
            <person name="Kalinowski J."/>
            <person name="Ruckert C."/>
        </authorList>
    </citation>
    <scope>NUCLEOTIDE SEQUENCE</scope>
    <source>
        <strain evidence="10">JCM 17820</strain>
    </source>
</reference>
<feature type="transmembrane region" description="Helical" evidence="8">
    <location>
        <begin position="201"/>
        <end position="220"/>
    </location>
</feature>
<evidence type="ECO:0000256" key="7">
    <source>
        <dbReference type="SAM" id="MobiDB-lite"/>
    </source>
</evidence>
<evidence type="ECO:0000256" key="3">
    <source>
        <dbReference type="ARBA" id="ARBA00022723"/>
    </source>
</evidence>
<dbReference type="InterPro" id="IPR000923">
    <property type="entry name" value="BlueCu_1"/>
</dbReference>
<protein>
    <recommendedName>
        <fullName evidence="9">Blue (type 1) copper domain-containing protein</fullName>
    </recommendedName>
</protein>
<dbReference type="GO" id="GO:0005507">
    <property type="term" value="F:copper ion binding"/>
    <property type="evidence" value="ECO:0007669"/>
    <property type="project" value="InterPro"/>
</dbReference>
<dbReference type="GO" id="GO:0009055">
    <property type="term" value="F:electron transfer activity"/>
    <property type="evidence" value="ECO:0007669"/>
    <property type="project" value="InterPro"/>
</dbReference>
<keyword evidence="8" id="KW-1133">Transmembrane helix</keyword>
<accession>A0A830GKB6</accession>
<comment type="subcellular location">
    <subcellularLocation>
        <location evidence="1">Membrane</location>
    </subcellularLocation>
</comment>
<feature type="region of interest" description="Disordered" evidence="7">
    <location>
        <begin position="23"/>
        <end position="71"/>
    </location>
</feature>
<name>A0A830GKB6_9EURY</name>
<evidence type="ECO:0000313" key="11">
    <source>
        <dbReference type="Proteomes" id="UP000605784"/>
    </source>
</evidence>
<feature type="domain" description="Blue (type 1) copper" evidence="9">
    <location>
        <begin position="76"/>
        <end position="176"/>
    </location>
</feature>
<keyword evidence="6 8" id="KW-0472">Membrane</keyword>
<dbReference type="InterPro" id="IPR008972">
    <property type="entry name" value="Cupredoxin"/>
</dbReference>
<evidence type="ECO:0000313" key="10">
    <source>
        <dbReference type="EMBL" id="GGN88404.1"/>
    </source>
</evidence>
<keyword evidence="2" id="KW-0813">Transport</keyword>
<keyword evidence="5" id="KW-0186">Copper</keyword>
<dbReference type="RefSeq" id="WP_188994775.1">
    <property type="nucleotide sequence ID" value="NZ_BMOU01000001.1"/>
</dbReference>
<dbReference type="GO" id="GO:0016020">
    <property type="term" value="C:membrane"/>
    <property type="evidence" value="ECO:0007669"/>
    <property type="project" value="UniProtKB-SubCell"/>
</dbReference>
<dbReference type="Gene3D" id="2.60.40.420">
    <property type="entry name" value="Cupredoxins - blue copper proteins"/>
    <property type="match status" value="1"/>
</dbReference>
<reference evidence="10" key="2">
    <citation type="submission" date="2020-09" db="EMBL/GenBank/DDBJ databases">
        <authorList>
            <person name="Sun Q."/>
            <person name="Ohkuma M."/>
        </authorList>
    </citation>
    <scope>NUCLEOTIDE SEQUENCE</scope>
    <source>
        <strain evidence="10">JCM 17820</strain>
    </source>
</reference>
<dbReference type="PROSITE" id="PS00196">
    <property type="entry name" value="COPPER_BLUE"/>
    <property type="match status" value="1"/>
</dbReference>
<keyword evidence="11" id="KW-1185">Reference proteome</keyword>
<organism evidence="10 11">
    <name type="scientific">Haloarcula pellucida</name>
    <dbReference type="NCBI Taxonomy" id="1427151"/>
    <lineage>
        <taxon>Archaea</taxon>
        <taxon>Methanobacteriati</taxon>
        <taxon>Methanobacteriota</taxon>
        <taxon>Stenosarchaea group</taxon>
        <taxon>Halobacteria</taxon>
        <taxon>Halobacteriales</taxon>
        <taxon>Haloarculaceae</taxon>
        <taxon>Haloarcula</taxon>
    </lineage>
</organism>
<evidence type="ECO:0000259" key="9">
    <source>
        <dbReference type="Pfam" id="PF00127"/>
    </source>
</evidence>
<dbReference type="InterPro" id="IPR028871">
    <property type="entry name" value="BlueCu_1_BS"/>
</dbReference>
<dbReference type="PANTHER" id="PTHR34192">
    <property type="entry name" value="PLASTOCYANIN MAJOR ISOFORM, CHLOROPLASTIC-RELATED"/>
    <property type="match status" value="1"/>
</dbReference>
<evidence type="ECO:0000256" key="1">
    <source>
        <dbReference type="ARBA" id="ARBA00004370"/>
    </source>
</evidence>
<dbReference type="SUPFAM" id="SSF49503">
    <property type="entry name" value="Cupredoxins"/>
    <property type="match status" value="1"/>
</dbReference>
<dbReference type="InterPro" id="IPR006311">
    <property type="entry name" value="TAT_signal"/>
</dbReference>
<dbReference type="PROSITE" id="PS51318">
    <property type="entry name" value="TAT"/>
    <property type="match status" value="1"/>
</dbReference>
<keyword evidence="8" id="KW-0812">Transmembrane</keyword>
<sequence>MGRVHDSPQVTRRGLLRGITVAGGVGSASTAGSAQTDETGTRGGTETPTGNATATAGPQTGDETTDSGGGTVTVAMTDDLVFDPDETTVEPGTTVVWENVGDIGHTVTAYGDEIPDEADFFASGGASGEEAARSAYPDQGNVPGGEAFEHTFDVPGEYGYFCIPHEGAGMVATLTVGTAGDGGGGSGPDGVPQVPESVRTLAIGATALALLVVGFAFFFLKYGGDYGDG</sequence>
<evidence type="ECO:0000256" key="5">
    <source>
        <dbReference type="ARBA" id="ARBA00023008"/>
    </source>
</evidence>
<evidence type="ECO:0000256" key="2">
    <source>
        <dbReference type="ARBA" id="ARBA00022448"/>
    </source>
</evidence>
<dbReference type="PANTHER" id="PTHR34192:SF10">
    <property type="entry name" value="PLASTOCYANIN MAJOR ISOFORM, CHLOROPLASTIC-RELATED"/>
    <property type="match status" value="1"/>
</dbReference>
<feature type="compositionally biased region" description="Low complexity" evidence="7">
    <location>
        <begin position="27"/>
        <end position="62"/>
    </location>
</feature>
<keyword evidence="3" id="KW-0479">Metal-binding</keyword>
<dbReference type="Proteomes" id="UP000605784">
    <property type="component" value="Unassembled WGS sequence"/>
</dbReference>
<proteinExistence type="predicted"/>
<dbReference type="Pfam" id="PF00127">
    <property type="entry name" value="Copper-bind"/>
    <property type="match status" value="1"/>
</dbReference>
<comment type="caution">
    <text evidence="10">The sequence shown here is derived from an EMBL/GenBank/DDBJ whole genome shotgun (WGS) entry which is preliminary data.</text>
</comment>